<comment type="similarity">
    <text evidence="3">Belongs to the HAD-like hydrolase superfamily. CbbY/CbbZ/Gph/YieH family.</text>
</comment>
<dbReference type="Pfam" id="PF13419">
    <property type="entry name" value="HAD_2"/>
    <property type="match status" value="1"/>
</dbReference>
<evidence type="ECO:0000313" key="5">
    <source>
        <dbReference type="EMBL" id="MFD2257772.1"/>
    </source>
</evidence>
<dbReference type="InterPro" id="IPR036412">
    <property type="entry name" value="HAD-like_sf"/>
</dbReference>
<comment type="caution">
    <text evidence="5">The sequence shown here is derived from an EMBL/GenBank/DDBJ whole genome shotgun (WGS) entry which is preliminary data.</text>
</comment>
<dbReference type="InterPro" id="IPR023198">
    <property type="entry name" value="PGP-like_dom2"/>
</dbReference>
<protein>
    <recommendedName>
        <fullName evidence="4">phosphoglycolate phosphatase</fullName>
        <ecNumber evidence="4">3.1.3.18</ecNumber>
    </recommendedName>
</protein>
<evidence type="ECO:0000256" key="1">
    <source>
        <dbReference type="ARBA" id="ARBA00000830"/>
    </source>
</evidence>
<organism evidence="5 6">
    <name type="scientific">Luteolibacter algae</name>
    <dbReference type="NCBI Taxonomy" id="454151"/>
    <lineage>
        <taxon>Bacteria</taxon>
        <taxon>Pseudomonadati</taxon>
        <taxon>Verrucomicrobiota</taxon>
        <taxon>Verrucomicrobiia</taxon>
        <taxon>Verrucomicrobiales</taxon>
        <taxon>Verrucomicrobiaceae</taxon>
        <taxon>Luteolibacter</taxon>
    </lineage>
</organism>
<comment type="pathway">
    <text evidence="2">Organic acid metabolism; glycolate biosynthesis; glycolate from 2-phosphoglycolate: step 1/1.</text>
</comment>
<dbReference type="RefSeq" id="WP_386821130.1">
    <property type="nucleotide sequence ID" value="NZ_JBHUIT010000031.1"/>
</dbReference>
<dbReference type="InterPro" id="IPR023214">
    <property type="entry name" value="HAD_sf"/>
</dbReference>
<proteinExistence type="inferred from homology"/>
<evidence type="ECO:0000256" key="4">
    <source>
        <dbReference type="ARBA" id="ARBA00013078"/>
    </source>
</evidence>
<dbReference type="InterPro" id="IPR050155">
    <property type="entry name" value="HAD-like_hydrolase_sf"/>
</dbReference>
<dbReference type="SUPFAM" id="SSF56784">
    <property type="entry name" value="HAD-like"/>
    <property type="match status" value="1"/>
</dbReference>
<dbReference type="InterPro" id="IPR041492">
    <property type="entry name" value="HAD_2"/>
</dbReference>
<dbReference type="GO" id="GO:0016787">
    <property type="term" value="F:hydrolase activity"/>
    <property type="evidence" value="ECO:0007669"/>
    <property type="project" value="UniProtKB-KW"/>
</dbReference>
<dbReference type="Gene3D" id="1.10.150.240">
    <property type="entry name" value="Putative phosphatase, domain 2"/>
    <property type="match status" value="1"/>
</dbReference>
<comment type="catalytic activity">
    <reaction evidence="1">
        <text>2-phosphoglycolate + H2O = glycolate + phosphate</text>
        <dbReference type="Rhea" id="RHEA:14369"/>
        <dbReference type="ChEBI" id="CHEBI:15377"/>
        <dbReference type="ChEBI" id="CHEBI:29805"/>
        <dbReference type="ChEBI" id="CHEBI:43474"/>
        <dbReference type="ChEBI" id="CHEBI:58033"/>
        <dbReference type="EC" id="3.1.3.18"/>
    </reaction>
</comment>
<evidence type="ECO:0000256" key="3">
    <source>
        <dbReference type="ARBA" id="ARBA00006171"/>
    </source>
</evidence>
<dbReference type="PANTHER" id="PTHR43434">
    <property type="entry name" value="PHOSPHOGLYCOLATE PHOSPHATASE"/>
    <property type="match status" value="1"/>
</dbReference>
<evidence type="ECO:0000313" key="6">
    <source>
        <dbReference type="Proteomes" id="UP001597375"/>
    </source>
</evidence>
<accession>A0ABW5DA19</accession>
<reference evidence="6" key="1">
    <citation type="journal article" date="2019" name="Int. J. Syst. Evol. Microbiol.">
        <title>The Global Catalogue of Microorganisms (GCM) 10K type strain sequencing project: providing services to taxonomists for standard genome sequencing and annotation.</title>
        <authorList>
            <consortium name="The Broad Institute Genomics Platform"/>
            <consortium name="The Broad Institute Genome Sequencing Center for Infectious Disease"/>
            <person name="Wu L."/>
            <person name="Ma J."/>
        </authorList>
    </citation>
    <scope>NUCLEOTIDE SEQUENCE [LARGE SCALE GENOMIC DNA]</scope>
    <source>
        <strain evidence="6">CGMCC 4.7106</strain>
    </source>
</reference>
<sequence>MADDLKNLLETLSQGSEPWLLLFDIDGTLVDTGGKGMAALRKTAIEVFGSDGPPLDLAGSTDLGILENLYVHFEVDATEEQTHKFFEAYHRHLEASLEGNPADGRVLEGVIELLELLAQKEHAQLALLTGNTELGAAIKLKHYGLDQHFSFGAYGSDRADRNLLGAIALERALAFTGRIYDPRQTLIIGDTPKDIACAHAIGARCLAVATGQFSAQQLEQAGADWVLGSLKDFSL</sequence>
<keyword evidence="6" id="KW-1185">Reference proteome</keyword>
<dbReference type="PANTHER" id="PTHR43434:SF1">
    <property type="entry name" value="PHOSPHOGLYCOLATE PHOSPHATASE"/>
    <property type="match status" value="1"/>
</dbReference>
<dbReference type="EMBL" id="JBHUIT010000031">
    <property type="protein sequence ID" value="MFD2257772.1"/>
    <property type="molecule type" value="Genomic_DNA"/>
</dbReference>
<name>A0ABW5DA19_9BACT</name>
<dbReference type="Gene3D" id="3.40.50.1000">
    <property type="entry name" value="HAD superfamily/HAD-like"/>
    <property type="match status" value="1"/>
</dbReference>
<keyword evidence="5" id="KW-0378">Hydrolase</keyword>
<gene>
    <name evidence="5" type="ORF">ACFSSA_13910</name>
</gene>
<dbReference type="Proteomes" id="UP001597375">
    <property type="component" value="Unassembled WGS sequence"/>
</dbReference>
<dbReference type="EC" id="3.1.3.18" evidence="4"/>
<evidence type="ECO:0000256" key="2">
    <source>
        <dbReference type="ARBA" id="ARBA00004818"/>
    </source>
</evidence>